<dbReference type="eggNOG" id="arCOG08596">
    <property type="taxonomic scope" value="Archaea"/>
</dbReference>
<proteinExistence type="predicted"/>
<dbReference type="OrthoDB" id="98860at2157"/>
<reference evidence="2" key="1">
    <citation type="submission" date="2013-06" db="EMBL/GenBank/DDBJ databases">
        <title>Complete Genome Sequence of Hyperthermophilic Palaeococcus pacificus DY20341T, Isolated from a Deep-Sea Hydrothermal Sediments.</title>
        <authorList>
            <person name="Zeng X."/>
            <person name="Shao Z."/>
        </authorList>
    </citation>
    <scope>NUCLEOTIDE SEQUENCE [LARGE SCALE GENOMIC DNA]</scope>
    <source>
        <strain evidence="2">DY20341</strain>
    </source>
</reference>
<sequence>MEITLKRKAFLEELPKVVEELIGEYGIELKRIEIEEDKKGCYTVRATYER</sequence>
<protein>
    <submittedName>
        <fullName evidence="1">Uncharacterized protein</fullName>
    </submittedName>
</protein>
<dbReference type="AlphaFoldDB" id="A0A075LQH7"/>
<dbReference type="Proteomes" id="UP000027981">
    <property type="component" value="Chromosome"/>
</dbReference>
<gene>
    <name evidence="1" type="ORF">PAP_00595</name>
</gene>
<dbReference type="HOGENOM" id="CLU_3113202_0_0_2"/>
<dbReference type="STRING" id="1343739.PAP_00595"/>
<reference evidence="1 2" key="2">
    <citation type="journal article" date="2015" name="Genome Announc.">
        <title>Complete Genome Sequence of Hyperthermophilic Piezophilic Archaeon Palaeococcus pacificus DY20341T, Isolated from Deep-Sea Hydrothermal Sediments.</title>
        <authorList>
            <person name="Zeng X."/>
            <person name="Jebbar M."/>
            <person name="Shao Z."/>
        </authorList>
    </citation>
    <scope>NUCLEOTIDE SEQUENCE [LARGE SCALE GENOMIC DNA]</scope>
    <source>
        <strain evidence="1 2">DY20341</strain>
    </source>
</reference>
<dbReference type="KEGG" id="ppac:PAP_00595"/>
<evidence type="ECO:0000313" key="2">
    <source>
        <dbReference type="Proteomes" id="UP000027981"/>
    </source>
</evidence>
<keyword evidence="2" id="KW-1185">Reference proteome</keyword>
<dbReference type="GeneID" id="54818086"/>
<evidence type="ECO:0000313" key="1">
    <source>
        <dbReference type="EMBL" id="AIF68564.1"/>
    </source>
</evidence>
<name>A0A075LQH7_9EURY</name>
<dbReference type="EMBL" id="CP006019">
    <property type="protein sequence ID" value="AIF68564.1"/>
    <property type="molecule type" value="Genomic_DNA"/>
</dbReference>
<organism evidence="1 2">
    <name type="scientific">Palaeococcus pacificus DY20341</name>
    <dbReference type="NCBI Taxonomy" id="1343739"/>
    <lineage>
        <taxon>Archaea</taxon>
        <taxon>Methanobacteriati</taxon>
        <taxon>Methanobacteriota</taxon>
        <taxon>Thermococci</taxon>
        <taxon>Thermococcales</taxon>
        <taxon>Thermococcaceae</taxon>
        <taxon>Palaeococcus</taxon>
    </lineage>
</organism>
<accession>A0A075LQH7</accession>
<dbReference type="RefSeq" id="WP_169738666.1">
    <property type="nucleotide sequence ID" value="NZ_CP006019.1"/>
</dbReference>